<evidence type="ECO:0000259" key="18">
    <source>
        <dbReference type="Pfam" id="PF07992"/>
    </source>
</evidence>
<dbReference type="Gene3D" id="3.50.50.60">
    <property type="entry name" value="FAD/NAD(P)-binding domain"/>
    <property type="match status" value="2"/>
</dbReference>
<dbReference type="PANTHER" id="PTHR22912:SF217">
    <property type="entry name" value="DIHYDROLIPOYL DEHYDROGENASE"/>
    <property type="match status" value="1"/>
</dbReference>
<feature type="disulfide bond" description="Redox-active" evidence="15">
    <location>
        <begin position="42"/>
        <end position="47"/>
    </location>
</feature>
<dbReference type="PROSITE" id="PS00076">
    <property type="entry name" value="PYRIDINE_REDOX_1"/>
    <property type="match status" value="1"/>
</dbReference>
<name>A0A1G1THV5_9BACT</name>
<keyword evidence="5" id="KW-0963">Cytoplasm</keyword>
<evidence type="ECO:0000256" key="10">
    <source>
        <dbReference type="ARBA" id="ARBA00023157"/>
    </source>
</evidence>
<reference evidence="19 20" key="1">
    <citation type="submission" date="2016-08" db="EMBL/GenBank/DDBJ databases">
        <title>Hymenobacter coccineus sp. nov., Hymenobacter lapidarius sp. nov. and Hymenobacter glacialis sp. nov., isolated from Antarctic soil.</title>
        <authorList>
            <person name="Sedlacek I."/>
            <person name="Kralova S."/>
            <person name="Kyrova K."/>
            <person name="Maslanova I."/>
            <person name="Stankova E."/>
            <person name="Vrbovska V."/>
            <person name="Nemec M."/>
            <person name="Bartak M."/>
            <person name="Svec P."/>
            <person name="Busse H.-J."/>
            <person name="Pantucek R."/>
        </authorList>
    </citation>
    <scope>NUCLEOTIDE SEQUENCE [LARGE SCALE GENOMIC DNA]</scope>
    <source>
        <strain evidence="19 20">CCM 8649</strain>
    </source>
</reference>
<comment type="subcellular location">
    <subcellularLocation>
        <location evidence="1">Cytoplasm</location>
    </subcellularLocation>
</comment>
<feature type="binding site" evidence="14">
    <location>
        <position position="310"/>
    </location>
    <ligand>
        <name>FAD</name>
        <dbReference type="ChEBI" id="CHEBI:57692"/>
    </ligand>
</feature>
<feature type="binding site" evidence="14">
    <location>
        <position position="114"/>
    </location>
    <ligand>
        <name>FAD</name>
        <dbReference type="ChEBI" id="CHEBI:57692"/>
    </ligand>
</feature>
<dbReference type="RefSeq" id="WP_070742934.1">
    <property type="nucleotide sequence ID" value="NZ_MDZA01000144.1"/>
</dbReference>
<keyword evidence="10" id="KW-1015">Disulfide bond</keyword>
<gene>
    <name evidence="19" type="ORF">BEN49_06585</name>
</gene>
<feature type="domain" description="Pyridine nucleotide-disulphide oxidoreductase dimerisation" evidence="17">
    <location>
        <begin position="345"/>
        <end position="454"/>
    </location>
</feature>
<organism evidence="19 20">
    <name type="scientific">Hymenobacter coccineus</name>
    <dbReference type="NCBI Taxonomy" id="1908235"/>
    <lineage>
        <taxon>Bacteria</taxon>
        <taxon>Pseudomonadati</taxon>
        <taxon>Bacteroidota</taxon>
        <taxon>Cytophagia</taxon>
        <taxon>Cytophagales</taxon>
        <taxon>Hymenobacteraceae</taxon>
        <taxon>Hymenobacter</taxon>
    </lineage>
</organism>
<feature type="binding site" evidence="14">
    <location>
        <position position="51"/>
    </location>
    <ligand>
        <name>FAD</name>
        <dbReference type="ChEBI" id="CHEBI:57692"/>
    </ligand>
</feature>
<dbReference type="SUPFAM" id="SSF55424">
    <property type="entry name" value="FAD/NAD-linked reductases, dimerisation (C-terminal) domain"/>
    <property type="match status" value="1"/>
</dbReference>
<dbReference type="NCBIfam" id="TIGR01350">
    <property type="entry name" value="lipoamide_DH"/>
    <property type="match status" value="1"/>
</dbReference>
<dbReference type="PRINTS" id="PR00411">
    <property type="entry name" value="PNDRDTASEI"/>
</dbReference>
<dbReference type="GO" id="GO:0005737">
    <property type="term" value="C:cytoplasm"/>
    <property type="evidence" value="ECO:0007669"/>
    <property type="project" value="UniProtKB-SubCell"/>
</dbReference>
<dbReference type="InterPro" id="IPR016156">
    <property type="entry name" value="FAD/NAD-linked_Rdtase_dimer_sf"/>
</dbReference>
<evidence type="ECO:0000256" key="15">
    <source>
        <dbReference type="PIRSR" id="PIRSR000350-4"/>
    </source>
</evidence>
<evidence type="ECO:0000256" key="6">
    <source>
        <dbReference type="ARBA" id="ARBA00022630"/>
    </source>
</evidence>
<evidence type="ECO:0000256" key="8">
    <source>
        <dbReference type="ARBA" id="ARBA00023002"/>
    </source>
</evidence>
<dbReference type="InterPro" id="IPR023753">
    <property type="entry name" value="FAD/NAD-binding_dom"/>
</dbReference>
<dbReference type="Pfam" id="PF02852">
    <property type="entry name" value="Pyr_redox_dim"/>
    <property type="match status" value="1"/>
</dbReference>
<dbReference type="FunFam" id="3.30.390.30:FF:000001">
    <property type="entry name" value="Dihydrolipoyl dehydrogenase"/>
    <property type="match status" value="1"/>
</dbReference>
<dbReference type="PANTHER" id="PTHR22912">
    <property type="entry name" value="DISULFIDE OXIDOREDUCTASE"/>
    <property type="match status" value="1"/>
</dbReference>
<dbReference type="PRINTS" id="PR00368">
    <property type="entry name" value="FADPNR"/>
</dbReference>
<dbReference type="Pfam" id="PF07992">
    <property type="entry name" value="Pyr_redox_2"/>
    <property type="match status" value="1"/>
</dbReference>
<dbReference type="EC" id="1.8.1.4" evidence="3 16"/>
<keyword evidence="20" id="KW-1185">Reference proteome</keyword>
<comment type="caution">
    <text evidence="19">The sequence shown here is derived from an EMBL/GenBank/DDBJ whole genome shotgun (WGS) entry which is preliminary data.</text>
</comment>
<keyword evidence="11 16" id="KW-0676">Redox-active center</keyword>
<dbReference type="InterPro" id="IPR012999">
    <property type="entry name" value="Pyr_OxRdtase_I_AS"/>
</dbReference>
<keyword evidence="9 14" id="KW-0520">NAD</keyword>
<comment type="similarity">
    <text evidence="2 16">Belongs to the class-I pyridine nucleotide-disulfide oxidoreductase family.</text>
</comment>
<keyword evidence="8 16" id="KW-0560">Oxidoreductase</keyword>
<feature type="binding site" evidence="14">
    <location>
        <begin position="180"/>
        <end position="187"/>
    </location>
    <ligand>
        <name>NAD(+)</name>
        <dbReference type="ChEBI" id="CHEBI:57540"/>
    </ligand>
</feature>
<dbReference type="AlphaFoldDB" id="A0A1G1THV5"/>
<evidence type="ECO:0000256" key="5">
    <source>
        <dbReference type="ARBA" id="ARBA00022490"/>
    </source>
</evidence>
<dbReference type="Gene3D" id="3.30.390.30">
    <property type="match status" value="1"/>
</dbReference>
<feature type="binding site" evidence="14">
    <location>
        <position position="270"/>
    </location>
    <ligand>
        <name>NAD(+)</name>
        <dbReference type="ChEBI" id="CHEBI:57540"/>
    </ligand>
</feature>
<dbReference type="Proteomes" id="UP000177506">
    <property type="component" value="Unassembled WGS sequence"/>
</dbReference>
<sequence length="464" mass="49470">MALQFDLVVVGSGPGGYVAAIRASQLGLKVGVIERESLGGICLNWGCIPTKALLKSAQVFEYFHHAADYGLSAEGVGFDFAKVVQRSRGVADGMSKGINFLFKKNKIEAVMGVGKLVAPGKVEVIKADGTKETVEAKSIILATGTRARQLPNLPIDDKKIIGYRKAMTLEQMPKKMVVVGSGAIGVEFAYFYRTMGAEVTIVEFMPRIVPVEDEEISRQMEKSYRKIGINVLTSAEVTKVDTTGPGCVVTVKTAKGEEQISCDVVLSAVGIQTNIENIGLEELGIKTERGRVLVDDFYQTNVPGVYAIGDIVPGPALAHVASAEGIICVEKIAGHHPEPLNYQNIPGCTYASPEIASVGYTEAEAKAKGYDILVGKFPFSASGKASAAGAKDGFVKVIFDKKYGEWLGAHMIGANVTELIAEVVVARKLETTGHEIIKSVHPHPTMSEAIMEAAAAAYGEVIHL</sequence>
<evidence type="ECO:0000256" key="4">
    <source>
        <dbReference type="ARBA" id="ARBA00016961"/>
    </source>
</evidence>
<dbReference type="GO" id="GO:0006103">
    <property type="term" value="P:2-oxoglutarate metabolic process"/>
    <property type="evidence" value="ECO:0007669"/>
    <property type="project" value="TreeGrafter"/>
</dbReference>
<dbReference type="OrthoDB" id="9800167at2"/>
<comment type="miscellaneous">
    <text evidence="16">The active site is a redox-active disulfide bond.</text>
</comment>
<comment type="cofactor">
    <cofactor evidence="14 16">
        <name>FAD</name>
        <dbReference type="ChEBI" id="CHEBI:57692"/>
    </cofactor>
    <text evidence="14 16">Binds 1 FAD per subunit.</text>
</comment>
<evidence type="ECO:0000313" key="19">
    <source>
        <dbReference type="EMBL" id="OGX90445.1"/>
    </source>
</evidence>
<dbReference type="InterPro" id="IPR036188">
    <property type="entry name" value="FAD/NAD-bd_sf"/>
</dbReference>
<evidence type="ECO:0000256" key="9">
    <source>
        <dbReference type="ARBA" id="ARBA00023027"/>
    </source>
</evidence>
<accession>A0A1G1THV5</accession>
<feature type="domain" description="FAD/NAD(P)-binding" evidence="18">
    <location>
        <begin position="5"/>
        <end position="325"/>
    </location>
</feature>
<comment type="catalytic activity">
    <reaction evidence="12 16">
        <text>N(6)-[(R)-dihydrolipoyl]-L-lysyl-[protein] + NAD(+) = N(6)-[(R)-lipoyl]-L-lysyl-[protein] + NADH + H(+)</text>
        <dbReference type="Rhea" id="RHEA:15045"/>
        <dbReference type="Rhea" id="RHEA-COMP:10474"/>
        <dbReference type="Rhea" id="RHEA-COMP:10475"/>
        <dbReference type="ChEBI" id="CHEBI:15378"/>
        <dbReference type="ChEBI" id="CHEBI:57540"/>
        <dbReference type="ChEBI" id="CHEBI:57945"/>
        <dbReference type="ChEBI" id="CHEBI:83099"/>
        <dbReference type="ChEBI" id="CHEBI:83100"/>
        <dbReference type="EC" id="1.8.1.4"/>
    </reaction>
</comment>
<evidence type="ECO:0000256" key="13">
    <source>
        <dbReference type="PIRSR" id="PIRSR000350-2"/>
    </source>
</evidence>
<dbReference type="InterPro" id="IPR001100">
    <property type="entry name" value="Pyr_nuc-diS_OxRdtase"/>
</dbReference>
<evidence type="ECO:0000256" key="14">
    <source>
        <dbReference type="PIRSR" id="PIRSR000350-3"/>
    </source>
</evidence>
<dbReference type="GO" id="GO:0050660">
    <property type="term" value="F:flavin adenine dinucleotide binding"/>
    <property type="evidence" value="ECO:0007669"/>
    <property type="project" value="InterPro"/>
</dbReference>
<proteinExistence type="inferred from homology"/>
<keyword evidence="6 16" id="KW-0285">Flavoprotein</keyword>
<evidence type="ECO:0000256" key="1">
    <source>
        <dbReference type="ARBA" id="ARBA00004496"/>
    </source>
</evidence>
<dbReference type="InterPro" id="IPR006258">
    <property type="entry name" value="Lipoamide_DH"/>
</dbReference>
<evidence type="ECO:0000256" key="16">
    <source>
        <dbReference type="RuleBase" id="RU003692"/>
    </source>
</evidence>
<dbReference type="InterPro" id="IPR004099">
    <property type="entry name" value="Pyr_nucl-diS_OxRdtase_dimer"/>
</dbReference>
<evidence type="ECO:0000256" key="7">
    <source>
        <dbReference type="ARBA" id="ARBA00022827"/>
    </source>
</evidence>
<feature type="binding site" evidence="14">
    <location>
        <position position="203"/>
    </location>
    <ligand>
        <name>NAD(+)</name>
        <dbReference type="ChEBI" id="CHEBI:57540"/>
    </ligand>
</feature>
<evidence type="ECO:0000256" key="2">
    <source>
        <dbReference type="ARBA" id="ARBA00007532"/>
    </source>
</evidence>
<keyword evidence="7 14" id="KW-0274">FAD</keyword>
<protein>
    <recommendedName>
        <fullName evidence="4 16">Dihydrolipoyl dehydrogenase</fullName>
        <ecNumber evidence="3 16">1.8.1.4</ecNumber>
    </recommendedName>
</protein>
<dbReference type="SUPFAM" id="SSF51905">
    <property type="entry name" value="FAD/NAD(P)-binding domain"/>
    <property type="match status" value="1"/>
</dbReference>
<feature type="active site" description="Proton acceptor" evidence="13">
    <location>
        <position position="443"/>
    </location>
</feature>
<dbReference type="PIRSF" id="PIRSF000350">
    <property type="entry name" value="Mercury_reductase_MerA"/>
    <property type="match status" value="1"/>
</dbReference>
<evidence type="ECO:0000256" key="12">
    <source>
        <dbReference type="ARBA" id="ARBA00049187"/>
    </source>
</evidence>
<evidence type="ECO:0000256" key="3">
    <source>
        <dbReference type="ARBA" id="ARBA00012608"/>
    </source>
</evidence>
<evidence type="ECO:0000256" key="11">
    <source>
        <dbReference type="ARBA" id="ARBA00023284"/>
    </source>
</evidence>
<evidence type="ECO:0000313" key="20">
    <source>
        <dbReference type="Proteomes" id="UP000177506"/>
    </source>
</evidence>
<keyword evidence="14" id="KW-0547">Nucleotide-binding</keyword>
<dbReference type="EMBL" id="MDZA01000144">
    <property type="protein sequence ID" value="OGX90445.1"/>
    <property type="molecule type" value="Genomic_DNA"/>
</dbReference>
<evidence type="ECO:0000259" key="17">
    <source>
        <dbReference type="Pfam" id="PF02852"/>
    </source>
</evidence>
<dbReference type="GO" id="GO:0004148">
    <property type="term" value="F:dihydrolipoyl dehydrogenase (NADH) activity"/>
    <property type="evidence" value="ECO:0007669"/>
    <property type="project" value="UniProtKB-EC"/>
</dbReference>
<dbReference type="InterPro" id="IPR050151">
    <property type="entry name" value="Class-I_Pyr_Nuc-Dis_Oxidored"/>
</dbReference>